<keyword evidence="3 5" id="KW-1133">Transmembrane helix</keyword>
<feature type="transmembrane region" description="Helical" evidence="5">
    <location>
        <begin position="15"/>
        <end position="36"/>
    </location>
</feature>
<organism evidence="8 9">
    <name type="scientific">Mucilaginibacter celer</name>
    <dbReference type="NCBI Taxonomy" id="2305508"/>
    <lineage>
        <taxon>Bacteria</taxon>
        <taxon>Pseudomonadati</taxon>
        <taxon>Bacteroidota</taxon>
        <taxon>Sphingobacteriia</taxon>
        <taxon>Sphingobacteriales</taxon>
        <taxon>Sphingobacteriaceae</taxon>
        <taxon>Mucilaginibacter</taxon>
    </lineage>
</organism>
<evidence type="ECO:0000256" key="1">
    <source>
        <dbReference type="ARBA" id="ARBA00004167"/>
    </source>
</evidence>
<evidence type="ECO:0000256" key="2">
    <source>
        <dbReference type="ARBA" id="ARBA00022692"/>
    </source>
</evidence>
<evidence type="ECO:0000313" key="8">
    <source>
        <dbReference type="EMBL" id="AYL96577.1"/>
    </source>
</evidence>
<dbReference type="PANTHER" id="PTHR30386:SF26">
    <property type="entry name" value="TRANSPORT PROTEIN COMB"/>
    <property type="match status" value="1"/>
</dbReference>
<dbReference type="Proteomes" id="UP000270046">
    <property type="component" value="Chromosome"/>
</dbReference>
<dbReference type="Pfam" id="PF25917">
    <property type="entry name" value="BSH_RND"/>
    <property type="match status" value="1"/>
</dbReference>
<keyword evidence="2 5" id="KW-0812">Transmembrane</keyword>
<sequence length="353" mass="39334">MSDQNIPEKNKNRKLLIMLLNSLLIVCVIAAIVWGISTYFNLDKDAYTNDAQVEEYINPVNVRIPGYIKQVRFEEHQQVKKGDTLVLIDDREYKIQLEQAEAAYLAALATKNVTSSSVNTVHSNISITDANIKASEARLWNAKQNYNRYANLLKEGAATQQQFDQVKTEYDALLAQNTALKRQLNTTNLSTSETSKRIDINDAEIKRTHALVDMAKLNLSYTVITAPYDGVTGRRNVQEGQLVQAGQNLLSFVRNGNKWVVANYKETQIGKIHIGSKVKLKIDGLGDEEMEGRVVAISGATGSRYSAVPVDNSTGNFVKVQQRIPVKIELLPANSRKLNQLIAGMNVEVRLAN</sequence>
<proteinExistence type="predicted"/>
<keyword evidence="4 5" id="KW-0472">Membrane</keyword>
<dbReference type="RefSeq" id="WP_119410173.1">
    <property type="nucleotide sequence ID" value="NZ_CP032869.1"/>
</dbReference>
<dbReference type="GO" id="GO:0016020">
    <property type="term" value="C:membrane"/>
    <property type="evidence" value="ECO:0007669"/>
    <property type="project" value="UniProtKB-SubCell"/>
</dbReference>
<dbReference type="Gene3D" id="2.40.30.170">
    <property type="match status" value="1"/>
</dbReference>
<name>A0A494VML9_9SPHI</name>
<dbReference type="Gene3D" id="2.40.50.100">
    <property type="match status" value="1"/>
</dbReference>
<gene>
    <name evidence="8" type="ORF">HYN43_015280</name>
</gene>
<dbReference type="Pfam" id="PF25876">
    <property type="entry name" value="HH_MFP_RND"/>
    <property type="match status" value="1"/>
</dbReference>
<evidence type="ECO:0000256" key="5">
    <source>
        <dbReference type="SAM" id="Phobius"/>
    </source>
</evidence>
<evidence type="ECO:0000256" key="4">
    <source>
        <dbReference type="ARBA" id="ARBA00023136"/>
    </source>
</evidence>
<evidence type="ECO:0000256" key="3">
    <source>
        <dbReference type="ARBA" id="ARBA00022989"/>
    </source>
</evidence>
<comment type="subcellular location">
    <subcellularLocation>
        <location evidence="1">Membrane</location>
        <topology evidence="1">Single-pass membrane protein</topology>
    </subcellularLocation>
</comment>
<feature type="domain" description="Multidrug resistance protein MdtA-like barrel-sandwich hybrid" evidence="7">
    <location>
        <begin position="60"/>
        <end position="249"/>
    </location>
</feature>
<evidence type="ECO:0000259" key="6">
    <source>
        <dbReference type="Pfam" id="PF25876"/>
    </source>
</evidence>
<evidence type="ECO:0000313" key="9">
    <source>
        <dbReference type="Proteomes" id="UP000270046"/>
    </source>
</evidence>
<dbReference type="InterPro" id="IPR050739">
    <property type="entry name" value="MFP"/>
</dbReference>
<dbReference type="Gene3D" id="1.10.287.470">
    <property type="entry name" value="Helix hairpin bin"/>
    <property type="match status" value="1"/>
</dbReference>
<keyword evidence="9" id="KW-1185">Reference proteome</keyword>
<dbReference type="InterPro" id="IPR058624">
    <property type="entry name" value="MdtA-like_HH"/>
</dbReference>
<reference evidence="8 9" key="1">
    <citation type="submission" date="2018-10" db="EMBL/GenBank/DDBJ databases">
        <title>Genome sequencing of Mucilaginibacter sp. HYN0043.</title>
        <authorList>
            <person name="Kim M."/>
            <person name="Yi H."/>
        </authorList>
    </citation>
    <scope>NUCLEOTIDE SEQUENCE [LARGE SCALE GENOMIC DNA]</scope>
    <source>
        <strain evidence="8 9">HYN0043</strain>
    </source>
</reference>
<evidence type="ECO:0000259" key="7">
    <source>
        <dbReference type="Pfam" id="PF25917"/>
    </source>
</evidence>
<accession>A0A494VML9</accession>
<dbReference type="OrthoDB" id="9811754at2"/>
<dbReference type="SUPFAM" id="SSF111369">
    <property type="entry name" value="HlyD-like secretion proteins"/>
    <property type="match status" value="3"/>
</dbReference>
<dbReference type="AlphaFoldDB" id="A0A494VML9"/>
<feature type="domain" description="Multidrug resistance protein MdtA-like alpha-helical hairpin" evidence="6">
    <location>
        <begin position="130"/>
        <end position="222"/>
    </location>
</feature>
<dbReference type="EMBL" id="CP032869">
    <property type="protein sequence ID" value="AYL96577.1"/>
    <property type="molecule type" value="Genomic_DNA"/>
</dbReference>
<dbReference type="PANTHER" id="PTHR30386">
    <property type="entry name" value="MEMBRANE FUSION SUBUNIT OF EMRAB-TOLC MULTIDRUG EFFLUX PUMP"/>
    <property type="match status" value="1"/>
</dbReference>
<dbReference type="KEGG" id="muh:HYN43_015280"/>
<protein>
    <submittedName>
        <fullName evidence="8">HlyD family efflux transporter periplasmic adaptor subunit</fullName>
    </submittedName>
</protein>
<dbReference type="InterPro" id="IPR058625">
    <property type="entry name" value="MdtA-like_BSH"/>
</dbReference>